<dbReference type="PROSITE" id="PS51898">
    <property type="entry name" value="TYR_RECOMBINASE"/>
    <property type="match status" value="1"/>
</dbReference>
<keyword evidence="1" id="KW-0233">DNA recombination</keyword>
<dbReference type="SUPFAM" id="SSF56349">
    <property type="entry name" value="DNA breaking-rejoining enzymes"/>
    <property type="match status" value="1"/>
</dbReference>
<dbReference type="InterPro" id="IPR002104">
    <property type="entry name" value="Integrase_catalytic"/>
</dbReference>
<dbReference type="Pfam" id="PF00589">
    <property type="entry name" value="Phage_integrase"/>
    <property type="match status" value="1"/>
</dbReference>
<dbReference type="Gene3D" id="1.10.443.10">
    <property type="entry name" value="Intergrase catalytic core"/>
    <property type="match status" value="1"/>
</dbReference>
<dbReference type="Proteomes" id="UP000756387">
    <property type="component" value="Unassembled WGS sequence"/>
</dbReference>
<comment type="caution">
    <text evidence="3">The sequence shown here is derived from an EMBL/GenBank/DDBJ whole genome shotgun (WGS) entry which is preliminary data.</text>
</comment>
<protein>
    <submittedName>
        <fullName evidence="3">Tyrosine-type recombinase/integrase</fullName>
    </submittedName>
</protein>
<evidence type="ECO:0000256" key="1">
    <source>
        <dbReference type="ARBA" id="ARBA00023172"/>
    </source>
</evidence>
<keyword evidence="4" id="KW-1185">Reference proteome</keyword>
<accession>A0ABR9RRA2</accession>
<gene>
    <name evidence="3" type="ORF">IEQ44_05315</name>
</gene>
<dbReference type="InterPro" id="IPR013762">
    <property type="entry name" value="Integrase-like_cat_sf"/>
</dbReference>
<organism evidence="3 4">
    <name type="scientific">Nocardioides malaquae</name>
    <dbReference type="NCBI Taxonomy" id="2773426"/>
    <lineage>
        <taxon>Bacteria</taxon>
        <taxon>Bacillati</taxon>
        <taxon>Actinomycetota</taxon>
        <taxon>Actinomycetes</taxon>
        <taxon>Propionibacteriales</taxon>
        <taxon>Nocardioidaceae</taxon>
        <taxon>Nocardioides</taxon>
    </lineage>
</organism>
<evidence type="ECO:0000313" key="3">
    <source>
        <dbReference type="EMBL" id="MBE7324063.1"/>
    </source>
</evidence>
<evidence type="ECO:0000313" key="4">
    <source>
        <dbReference type="Proteomes" id="UP000756387"/>
    </source>
</evidence>
<dbReference type="EMBL" id="JADCSA010000004">
    <property type="protein sequence ID" value="MBE7324063.1"/>
    <property type="molecule type" value="Genomic_DNA"/>
</dbReference>
<proteinExistence type="predicted"/>
<reference evidence="3 4" key="1">
    <citation type="submission" date="2020-10" db="EMBL/GenBank/DDBJ databases">
        <title>Nocardioides sp. isolated from sludge.</title>
        <authorList>
            <person name="Zhang X."/>
        </authorList>
    </citation>
    <scope>NUCLEOTIDE SEQUENCE [LARGE SCALE GENOMIC DNA]</scope>
    <source>
        <strain evidence="3 4">Y6</strain>
    </source>
</reference>
<dbReference type="InterPro" id="IPR011010">
    <property type="entry name" value="DNA_brk_join_enz"/>
</dbReference>
<evidence type="ECO:0000259" key="2">
    <source>
        <dbReference type="PROSITE" id="PS51898"/>
    </source>
</evidence>
<sequence length="143" mass="15306">MGRHVKIVSPQVSCVRIHLSGTGSCRDKLASATSLYPAHADSNALVFTTPIGTPIDPDNCSKFVQASLKAAGVRKVRMHDFRHGCVSLLLALGVPPRIVMEIAGHSALEMTMNVYAHVSLDDKRGALNRLGDLFGEGDEEGLL</sequence>
<feature type="domain" description="Tyr recombinase" evidence="2">
    <location>
        <begin position="1"/>
        <end position="128"/>
    </location>
</feature>
<name>A0ABR9RRA2_9ACTN</name>